<evidence type="ECO:0000259" key="2">
    <source>
        <dbReference type="Pfam" id="PF12770"/>
    </source>
</evidence>
<dbReference type="PATRIC" id="fig|698759.3.peg.1920"/>
<organism evidence="3 4">
    <name type="scientific">Streptomyces ipomoeae 91-03</name>
    <dbReference type="NCBI Taxonomy" id="698759"/>
    <lineage>
        <taxon>Bacteria</taxon>
        <taxon>Bacillati</taxon>
        <taxon>Actinomycetota</taxon>
        <taxon>Actinomycetes</taxon>
        <taxon>Kitasatosporales</taxon>
        <taxon>Streptomycetaceae</taxon>
        <taxon>Streptomyces</taxon>
    </lineage>
</organism>
<dbReference type="SUPFAM" id="SSF48452">
    <property type="entry name" value="TPR-like"/>
    <property type="match status" value="2"/>
</dbReference>
<proteinExistence type="predicted"/>
<evidence type="ECO:0000313" key="3">
    <source>
        <dbReference type="EMBL" id="EKX67535.1"/>
    </source>
</evidence>
<dbReference type="InterPro" id="IPR024983">
    <property type="entry name" value="CHAT_dom"/>
</dbReference>
<gene>
    <name evidence="3" type="ORF">STRIP9103_06664</name>
</gene>
<sequence>MSGREGSGMSGSDDAARMAARAMELYARWGAVRDPRALDEAIALLRRCRDLLPEGHPARPMALSNLCCALRDRYAVVSRDEAELDEAVDSGRRAVASAPPGDPNRWMYHGNLAGALNALVQTRQSSADTVLDEAVARAAEAARSAPQPVAVFHSHLGVALTARAARGGDGADSDVRAAVDAFRAAVSATDPRDPQLAMYLTHLGVALHQRVLRTTDPRGRADGLQEALDHTRRAARLCSPRDPEYVLYLANLAAVIATQAELAQETADFDALVDMERRDLAAVPAEWRARRTWLLVAALRLRYDRTRDARDIDEAVTLCQEALASGEEAVAGPYLHELGSAYLARFRQSRDPADGDAAVDFAQRAVSSAAGPQRERAEALLGEARAVRYRLAPGGAGSGGGSGGSGGSVGAGQHGDGDGDEAIAALEAARRRSPAGSAELALCLSELGLTHMTRAIRLRHAGLDDPSGALDRAAVVLREAAELRVLEGAQALPVLFNLGRVLGLLYERSGDPALLDEAVRRLEEAVAAVPPGHPESAKVFSALGMALRNRADRLDSVPDLHRAVDLTQQAVEAVPPGHPERGQWLSHLGAALTTRYLRLNTVADLEDAVRVGREAVAAVPPGTPPHDRAVLLTNLGMTLRRMYERSGAFADLDESVEALRAAVEAAAPGSEGVGEAAVTLCLALSDRYERTHDTHELDEAIDAGRLAVQAYPRGHARRVMALTNLAVVLIDRGRQQGRRGDVDEALRCCQEVVRATPDGHPARGRSLLGLSTAFLTRYELTRSAADVGEAIDAAESALRATPDDDVRRVSFLTALAQAHTFAALHAGSDRDMRKACAVFREAAGVEGVPTKVRFSAAAHWGLRAALLEDWAQAVDGYRLAIAQLPLMAWHGLELEDRISGLAVSDSIACDAAAAALSAGRPETALQLLEQGRGVLLAQAVDSCFDLTALEEQEPRLAHRIAEIRSVLHSADSAFVDPTAPAREQWAEARERRELSAELDELTRDAYRLLGLGDFLGPPSPEELRAAAGEGTVVVVNTSFLRCDALIVARDTLRTVPLPDLRLEGPGGLQERTEALLAALSSASRSPQEAGRVLRDTLEWLRETIVAPVLTASASTGQGSGRLWWCPTGLLALLPLHAAGELPERYVCSYATTLRSLARARRRQNDGDRTAGGVLVVDQADVPGLLPLPSARKEALRLVTQVRERKLLAGPMADRRAVRRALPNHSCLHFAGHARHDPARPARSGLFCHGDQRPALLTVEDIARLRLDAAELAFLSACETARGTARLPDEALHLAGALQLAGFTHVVAAQWVAEDTTAQQLTATFYAELRHPDAPDRLDPARSASALHTAVRRIRRQNPDPLLWAAYVHTGP</sequence>
<accession>L1L494</accession>
<evidence type="ECO:0000256" key="1">
    <source>
        <dbReference type="SAM" id="MobiDB-lite"/>
    </source>
</evidence>
<feature type="compositionally biased region" description="Gly residues" evidence="1">
    <location>
        <begin position="395"/>
        <end position="414"/>
    </location>
</feature>
<dbReference type="Pfam" id="PF12770">
    <property type="entry name" value="CHAT"/>
    <property type="match status" value="1"/>
</dbReference>
<dbReference type="InterPro" id="IPR011990">
    <property type="entry name" value="TPR-like_helical_dom_sf"/>
</dbReference>
<feature type="region of interest" description="Disordered" evidence="1">
    <location>
        <begin position="395"/>
        <end position="419"/>
    </location>
</feature>
<name>L1L494_9ACTN</name>
<protein>
    <submittedName>
        <fullName evidence="3">Tetratricopeptide repeat protein</fullName>
    </submittedName>
</protein>
<feature type="domain" description="CHAT" evidence="2">
    <location>
        <begin position="1095"/>
        <end position="1370"/>
    </location>
</feature>
<dbReference type="Proteomes" id="UP000010411">
    <property type="component" value="Unassembled WGS sequence"/>
</dbReference>
<dbReference type="EMBL" id="AEJC01000148">
    <property type="protein sequence ID" value="EKX67535.1"/>
    <property type="molecule type" value="Genomic_DNA"/>
</dbReference>
<dbReference type="Gene3D" id="1.25.40.10">
    <property type="entry name" value="Tetratricopeptide repeat domain"/>
    <property type="match status" value="4"/>
</dbReference>
<reference evidence="3 4" key="1">
    <citation type="submission" date="2012-11" db="EMBL/GenBank/DDBJ databases">
        <authorList>
            <person name="Huguet-Tapia J.C."/>
            <person name="Durkin A.S."/>
            <person name="Pettis G.S."/>
            <person name="Badger J.H."/>
        </authorList>
    </citation>
    <scope>NUCLEOTIDE SEQUENCE [LARGE SCALE GENOMIC DNA]</scope>
    <source>
        <strain evidence="3 4">91-03</strain>
    </source>
</reference>
<comment type="caution">
    <text evidence="3">The sequence shown here is derived from an EMBL/GenBank/DDBJ whole genome shotgun (WGS) entry which is preliminary data.</text>
</comment>
<keyword evidence="4" id="KW-1185">Reference proteome</keyword>
<evidence type="ECO:0000313" key="4">
    <source>
        <dbReference type="Proteomes" id="UP000010411"/>
    </source>
</evidence>